<dbReference type="InterPro" id="IPR036390">
    <property type="entry name" value="WH_DNA-bd_sf"/>
</dbReference>
<evidence type="ECO:0000313" key="6">
    <source>
        <dbReference type="Proteomes" id="UP001566331"/>
    </source>
</evidence>
<dbReference type="RefSeq" id="WP_370563642.1">
    <property type="nucleotide sequence ID" value="NZ_JBFWIB010000004.1"/>
</dbReference>
<keyword evidence="3" id="KW-0804">Transcription</keyword>
<dbReference type="InterPro" id="IPR052067">
    <property type="entry name" value="Metal_resp_HTH_trans_reg"/>
</dbReference>
<evidence type="ECO:0000259" key="4">
    <source>
        <dbReference type="PROSITE" id="PS50995"/>
    </source>
</evidence>
<evidence type="ECO:0000256" key="2">
    <source>
        <dbReference type="ARBA" id="ARBA00023125"/>
    </source>
</evidence>
<accession>A0ABV4HP06</accession>
<dbReference type="EMBL" id="JBFWIC010000007">
    <property type="protein sequence ID" value="MEZ0474475.1"/>
    <property type="molecule type" value="Genomic_DNA"/>
</dbReference>
<sequence>MSRDPTPPQDRAAAHEVLELERFLPYRLSVLSNHVSQTIATAYAERFGIGITEWRVIAVLGRYPELSANAVADRTAMDKVAVSRAVARLLRRGLLEREMHGSDRRRSVLQLSEAGYRVYDEVVPLALGYERNLLARLDDEERAMLDRLLTKLDLASRP</sequence>
<dbReference type="PROSITE" id="PS50995">
    <property type="entry name" value="HTH_MARR_2"/>
    <property type="match status" value="1"/>
</dbReference>
<keyword evidence="1" id="KW-0805">Transcription regulation</keyword>
<dbReference type="PROSITE" id="PS01117">
    <property type="entry name" value="HTH_MARR_1"/>
    <property type="match status" value="1"/>
</dbReference>
<dbReference type="Gene3D" id="1.10.10.10">
    <property type="entry name" value="Winged helix-like DNA-binding domain superfamily/Winged helix DNA-binding domain"/>
    <property type="match status" value="1"/>
</dbReference>
<dbReference type="InterPro" id="IPR036388">
    <property type="entry name" value="WH-like_DNA-bd_sf"/>
</dbReference>
<dbReference type="SMART" id="SM00347">
    <property type="entry name" value="HTH_MARR"/>
    <property type="match status" value="1"/>
</dbReference>
<dbReference type="Pfam" id="PF12802">
    <property type="entry name" value="MarR_2"/>
    <property type="match status" value="1"/>
</dbReference>
<name>A0ABV4HP06_9GAMM</name>
<keyword evidence="2" id="KW-0238">DNA-binding</keyword>
<reference evidence="5 6" key="1">
    <citation type="submission" date="2024-07" db="EMBL/GenBank/DDBJ databases">
        <title>Luteimonas salilacus sp. nov., isolated from the shore soil of Salt Lake in Tibet of China.</title>
        <authorList>
            <person name="Zhang X."/>
            <person name="Li A."/>
        </authorList>
    </citation>
    <scope>NUCLEOTIDE SEQUENCE [LARGE SCALE GENOMIC DNA]</scope>
    <source>
        <strain evidence="5 6">B3-2-R+30</strain>
    </source>
</reference>
<dbReference type="PANTHER" id="PTHR35790:SF4">
    <property type="entry name" value="HTH-TYPE TRANSCRIPTIONAL REGULATOR PCHR"/>
    <property type="match status" value="1"/>
</dbReference>
<evidence type="ECO:0000256" key="3">
    <source>
        <dbReference type="ARBA" id="ARBA00023163"/>
    </source>
</evidence>
<gene>
    <name evidence="5" type="ORF">AB6713_07570</name>
</gene>
<feature type="domain" description="HTH marR-type" evidence="4">
    <location>
        <begin position="21"/>
        <end position="154"/>
    </location>
</feature>
<dbReference type="PANTHER" id="PTHR35790">
    <property type="entry name" value="HTH-TYPE TRANSCRIPTIONAL REGULATOR PCHR"/>
    <property type="match status" value="1"/>
</dbReference>
<keyword evidence="6" id="KW-1185">Reference proteome</keyword>
<evidence type="ECO:0000256" key="1">
    <source>
        <dbReference type="ARBA" id="ARBA00023015"/>
    </source>
</evidence>
<dbReference type="PRINTS" id="PR00598">
    <property type="entry name" value="HTHMARR"/>
</dbReference>
<proteinExistence type="predicted"/>
<organism evidence="5 6">
    <name type="scientific">Luteimonas salinilitoris</name>
    <dbReference type="NCBI Taxonomy" id="3237697"/>
    <lineage>
        <taxon>Bacteria</taxon>
        <taxon>Pseudomonadati</taxon>
        <taxon>Pseudomonadota</taxon>
        <taxon>Gammaproteobacteria</taxon>
        <taxon>Lysobacterales</taxon>
        <taxon>Lysobacteraceae</taxon>
        <taxon>Luteimonas</taxon>
    </lineage>
</organism>
<dbReference type="SUPFAM" id="SSF46785">
    <property type="entry name" value="Winged helix' DNA-binding domain"/>
    <property type="match status" value="1"/>
</dbReference>
<dbReference type="Proteomes" id="UP001566331">
    <property type="component" value="Unassembled WGS sequence"/>
</dbReference>
<dbReference type="InterPro" id="IPR023187">
    <property type="entry name" value="Tscrpt_reg_MarR-type_CS"/>
</dbReference>
<protein>
    <submittedName>
        <fullName evidence="5">MarR family winged helix-turn-helix transcriptional regulator</fullName>
    </submittedName>
</protein>
<evidence type="ECO:0000313" key="5">
    <source>
        <dbReference type="EMBL" id="MEZ0474475.1"/>
    </source>
</evidence>
<comment type="caution">
    <text evidence="5">The sequence shown here is derived from an EMBL/GenBank/DDBJ whole genome shotgun (WGS) entry which is preliminary data.</text>
</comment>
<dbReference type="InterPro" id="IPR000835">
    <property type="entry name" value="HTH_MarR-typ"/>
</dbReference>